<gene>
    <name evidence="2" type="ORF">SAMN04488090_1964</name>
</gene>
<dbReference type="STRING" id="563176.SAMN04488090_1964"/>
<dbReference type="Pfam" id="PF13795">
    <property type="entry name" value="HupE_UreJ_2"/>
    <property type="match status" value="1"/>
</dbReference>
<feature type="transmembrane region" description="Helical" evidence="1">
    <location>
        <begin position="43"/>
        <end position="65"/>
    </location>
</feature>
<proteinExistence type="predicted"/>
<organism evidence="2 3">
    <name type="scientific">Siphonobacter aquaeclarae</name>
    <dbReference type="NCBI Taxonomy" id="563176"/>
    <lineage>
        <taxon>Bacteria</taxon>
        <taxon>Pseudomonadati</taxon>
        <taxon>Bacteroidota</taxon>
        <taxon>Cytophagia</taxon>
        <taxon>Cytophagales</taxon>
        <taxon>Cytophagaceae</taxon>
        <taxon>Siphonobacter</taxon>
    </lineage>
</organism>
<sequence length="208" mass="23516">MNEFSVYLQLGFDHITDPNGYDHIIFLVALCAIYRLKDWRRVLILVTAFTLGHSITLALATLNYLSYSTEVIEFLIPCTILATAFSNFFHRSRLDSIFDEEPVRGGRSRYLMALLFGLIHGMGFSNFLRSLLGKEASIVKPLLAFNIGLELGQLLIVLIILTVSWILIDLFRVRKHDWKLILSGAVAGIALILIKESDYWQGLTGTVH</sequence>
<dbReference type="Proteomes" id="UP000198901">
    <property type="component" value="Unassembled WGS sequence"/>
</dbReference>
<dbReference type="InterPro" id="IPR032809">
    <property type="entry name" value="Put_HupE_UreJ"/>
</dbReference>
<feature type="transmembrane region" description="Helical" evidence="1">
    <location>
        <begin position="151"/>
        <end position="171"/>
    </location>
</feature>
<keyword evidence="1" id="KW-0812">Transmembrane</keyword>
<dbReference type="EMBL" id="FNGS01000003">
    <property type="protein sequence ID" value="SDL84514.1"/>
    <property type="molecule type" value="Genomic_DNA"/>
</dbReference>
<feature type="transmembrane region" description="Helical" evidence="1">
    <location>
        <begin position="178"/>
        <end position="194"/>
    </location>
</feature>
<evidence type="ECO:0000313" key="3">
    <source>
        <dbReference type="Proteomes" id="UP000198901"/>
    </source>
</evidence>
<feature type="transmembrane region" description="Helical" evidence="1">
    <location>
        <begin position="71"/>
        <end position="89"/>
    </location>
</feature>
<evidence type="ECO:0000313" key="2">
    <source>
        <dbReference type="EMBL" id="SDL84514.1"/>
    </source>
</evidence>
<reference evidence="2 3" key="1">
    <citation type="submission" date="2016-10" db="EMBL/GenBank/DDBJ databases">
        <authorList>
            <person name="de Groot N.N."/>
        </authorList>
    </citation>
    <scope>NUCLEOTIDE SEQUENCE [LARGE SCALE GENOMIC DNA]</scope>
    <source>
        <strain evidence="2 3">DSM 21668</strain>
    </source>
</reference>
<dbReference type="AlphaFoldDB" id="A0A1G9NDP5"/>
<evidence type="ECO:0000256" key="1">
    <source>
        <dbReference type="SAM" id="Phobius"/>
    </source>
</evidence>
<feature type="transmembrane region" description="Helical" evidence="1">
    <location>
        <begin position="110"/>
        <end position="131"/>
    </location>
</feature>
<protein>
    <submittedName>
        <fullName evidence="2">HupE / UreJ protein</fullName>
    </submittedName>
</protein>
<keyword evidence="3" id="KW-1185">Reference proteome</keyword>
<keyword evidence="1" id="KW-0472">Membrane</keyword>
<keyword evidence="1" id="KW-1133">Transmembrane helix</keyword>
<dbReference type="OrthoDB" id="9808870at2"/>
<dbReference type="RefSeq" id="WP_093201039.1">
    <property type="nucleotide sequence ID" value="NZ_FNGS01000003.1"/>
</dbReference>
<name>A0A1G9NDP5_9BACT</name>
<accession>A0A1G9NDP5</accession>